<name>A0ABW6ERH9_9ACTN</name>
<dbReference type="Proteomes" id="UP001598251">
    <property type="component" value="Unassembled WGS sequence"/>
</dbReference>
<reference evidence="1 2" key="1">
    <citation type="submission" date="2024-09" db="EMBL/GenBank/DDBJ databases">
        <title>The Natural Products Discovery Center: Release of the First 8490 Sequenced Strains for Exploring Actinobacteria Biosynthetic Diversity.</title>
        <authorList>
            <person name="Kalkreuter E."/>
            <person name="Kautsar S.A."/>
            <person name="Yang D."/>
            <person name="Bader C.D."/>
            <person name="Teijaro C.N."/>
            <person name="Fluegel L."/>
            <person name="Davis C.M."/>
            <person name="Simpson J.R."/>
            <person name="Lauterbach L."/>
            <person name="Steele A.D."/>
            <person name="Gui C."/>
            <person name="Meng S."/>
            <person name="Li G."/>
            <person name="Viehrig K."/>
            <person name="Ye F."/>
            <person name="Su P."/>
            <person name="Kiefer A.F."/>
            <person name="Nichols A."/>
            <person name="Cepeda A.J."/>
            <person name="Yan W."/>
            <person name="Fan B."/>
            <person name="Jiang Y."/>
            <person name="Adhikari A."/>
            <person name="Zheng C.-J."/>
            <person name="Schuster L."/>
            <person name="Cowan T.M."/>
            <person name="Smanski M.J."/>
            <person name="Chevrette M.G."/>
            <person name="De Carvalho L.P.S."/>
            <person name="Shen B."/>
        </authorList>
    </citation>
    <scope>NUCLEOTIDE SEQUENCE [LARGE SCALE GENOMIC DNA]</scope>
    <source>
        <strain evidence="1 2">NPDC058546</strain>
    </source>
</reference>
<sequence length="108" mass="11861">MTGRPRVCRARLDPARVDQARAADVHPGPYAPGDMAEPVLCALEDHPARDAHHGIIRYLDLRSPGEIWATWHTGDGAHEIEHRADCPEGDCTTYAGHPGAHSWQVSRP</sequence>
<comment type="caution">
    <text evidence="1">The sequence shown here is derived from an EMBL/GenBank/DDBJ whole genome shotgun (WGS) entry which is preliminary data.</text>
</comment>
<protein>
    <submittedName>
        <fullName evidence="1">Uncharacterized protein</fullName>
    </submittedName>
</protein>
<proteinExistence type="predicted"/>
<dbReference type="RefSeq" id="WP_382830908.1">
    <property type="nucleotide sequence ID" value="NZ_JBHXLY010000046.1"/>
</dbReference>
<keyword evidence="2" id="KW-1185">Reference proteome</keyword>
<organism evidence="1 2">
    <name type="scientific">Streptomyces sindenensis</name>
    <dbReference type="NCBI Taxonomy" id="67363"/>
    <lineage>
        <taxon>Bacteria</taxon>
        <taxon>Bacillati</taxon>
        <taxon>Actinomycetota</taxon>
        <taxon>Actinomycetes</taxon>
        <taxon>Kitasatosporales</taxon>
        <taxon>Streptomycetaceae</taxon>
        <taxon>Streptomyces</taxon>
    </lineage>
</organism>
<evidence type="ECO:0000313" key="1">
    <source>
        <dbReference type="EMBL" id="MFD4217548.1"/>
    </source>
</evidence>
<accession>A0ABW6ERH9</accession>
<dbReference type="EMBL" id="JBHXOF010000033">
    <property type="protein sequence ID" value="MFD4217548.1"/>
    <property type="molecule type" value="Genomic_DNA"/>
</dbReference>
<evidence type="ECO:0000313" key="2">
    <source>
        <dbReference type="Proteomes" id="UP001598251"/>
    </source>
</evidence>
<gene>
    <name evidence="1" type="ORF">ACFWSS_32250</name>
</gene>